<dbReference type="GO" id="GO:0030674">
    <property type="term" value="F:protein-macromolecule adaptor activity"/>
    <property type="evidence" value="ECO:0007669"/>
    <property type="project" value="TreeGrafter"/>
</dbReference>
<dbReference type="InterPro" id="IPR006966">
    <property type="entry name" value="Peroxin-3"/>
</dbReference>
<dbReference type="GO" id="GO:0005778">
    <property type="term" value="C:peroxisomal membrane"/>
    <property type="evidence" value="ECO:0007669"/>
    <property type="project" value="InterPro"/>
</dbReference>
<organism evidence="2 3">
    <name type="scientific">Camellia sinensis var. sinensis</name>
    <name type="common">China tea</name>
    <dbReference type="NCBI Taxonomy" id="542762"/>
    <lineage>
        <taxon>Eukaryota</taxon>
        <taxon>Viridiplantae</taxon>
        <taxon>Streptophyta</taxon>
        <taxon>Embryophyta</taxon>
        <taxon>Tracheophyta</taxon>
        <taxon>Spermatophyta</taxon>
        <taxon>Magnoliopsida</taxon>
        <taxon>eudicotyledons</taxon>
        <taxon>Gunneridae</taxon>
        <taxon>Pentapetalae</taxon>
        <taxon>asterids</taxon>
        <taxon>Ericales</taxon>
        <taxon>Theaceae</taxon>
        <taxon>Camellia</taxon>
    </lineage>
</organism>
<evidence type="ECO:0000256" key="1">
    <source>
        <dbReference type="SAM" id="MobiDB-lite"/>
    </source>
</evidence>
<evidence type="ECO:0000313" key="3">
    <source>
        <dbReference type="Proteomes" id="UP000306102"/>
    </source>
</evidence>
<reference evidence="2 3" key="1">
    <citation type="journal article" date="2018" name="Proc. Natl. Acad. Sci. U.S.A.">
        <title>Draft genome sequence of Camellia sinensis var. sinensis provides insights into the evolution of the tea genome and tea quality.</title>
        <authorList>
            <person name="Wei C."/>
            <person name="Yang H."/>
            <person name="Wang S."/>
            <person name="Zhao J."/>
            <person name="Liu C."/>
            <person name="Gao L."/>
            <person name="Xia E."/>
            <person name="Lu Y."/>
            <person name="Tai Y."/>
            <person name="She G."/>
            <person name="Sun J."/>
            <person name="Cao H."/>
            <person name="Tong W."/>
            <person name="Gao Q."/>
            <person name="Li Y."/>
            <person name="Deng W."/>
            <person name="Jiang X."/>
            <person name="Wang W."/>
            <person name="Chen Q."/>
            <person name="Zhang S."/>
            <person name="Li H."/>
            <person name="Wu J."/>
            <person name="Wang P."/>
            <person name="Li P."/>
            <person name="Shi C."/>
            <person name="Zheng F."/>
            <person name="Jian J."/>
            <person name="Huang B."/>
            <person name="Shan D."/>
            <person name="Shi M."/>
            <person name="Fang C."/>
            <person name="Yue Y."/>
            <person name="Li F."/>
            <person name="Li D."/>
            <person name="Wei S."/>
            <person name="Han B."/>
            <person name="Jiang C."/>
            <person name="Yin Y."/>
            <person name="Xia T."/>
            <person name="Zhang Z."/>
            <person name="Bennetzen J.L."/>
            <person name="Zhao S."/>
            <person name="Wan X."/>
        </authorList>
    </citation>
    <scope>NUCLEOTIDE SEQUENCE [LARGE SCALE GENOMIC DNA]</scope>
    <source>
        <strain evidence="3">cv. Shuchazao</strain>
        <tissue evidence="2">Leaf</tissue>
    </source>
</reference>
<dbReference type="AlphaFoldDB" id="A0A4S4F066"/>
<dbReference type="GO" id="GO:0045046">
    <property type="term" value="P:protein import into peroxisome membrane"/>
    <property type="evidence" value="ECO:0007669"/>
    <property type="project" value="TreeGrafter"/>
</dbReference>
<dbReference type="EMBL" id="SDRB02000670">
    <property type="protein sequence ID" value="THG22791.1"/>
    <property type="molecule type" value="Genomic_DNA"/>
</dbReference>
<evidence type="ECO:0000313" key="2">
    <source>
        <dbReference type="EMBL" id="THG22791.1"/>
    </source>
</evidence>
<protein>
    <submittedName>
        <fullName evidence="2">Uncharacterized protein</fullName>
    </submittedName>
</protein>
<dbReference type="STRING" id="542762.A0A4S4F066"/>
<gene>
    <name evidence="2" type="ORF">TEA_012496</name>
</gene>
<name>A0A4S4F066_CAMSN</name>
<dbReference type="PANTHER" id="PTHR28080">
    <property type="entry name" value="PEROXISOMAL BIOGENESIS FACTOR 3"/>
    <property type="match status" value="1"/>
</dbReference>
<dbReference type="Proteomes" id="UP000306102">
    <property type="component" value="Unassembled WGS sequence"/>
</dbReference>
<dbReference type="PANTHER" id="PTHR28080:SF1">
    <property type="entry name" value="PEROXISOMAL BIOGENESIS FACTOR 3"/>
    <property type="match status" value="1"/>
</dbReference>
<accession>A0A4S4F066</accession>
<sequence>MINSPPRSSSTWAQPAVERLVQQWCWAGQSYETEPIGRAEDRLSPYKDIQMDQPISMNDPDEADLIDRNDQQQFLASADFLSNYGMPTLISNMQAAASEVLKGKQLKDLFNTTVLHETTVQILDMFMSMGSPHHWVEYLMPEDPNFYKLVAFSNSDSTDPSDSTKFDRLMVETRAVLSSAEFGNMVDVSLNTAVDALMEDIKAHLGEGNSLPGIPLAKLLPRLAQISPLLLEEPSKNRDGYGRRGGRASPVAPEPEAFEEHSVEDTRKSSDESNNDRDTGVNPKIFEDSETTSEMEASPPQKRMKKASY</sequence>
<comment type="caution">
    <text evidence="2">The sequence shown here is derived from an EMBL/GenBank/DDBJ whole genome shotgun (WGS) entry which is preliminary data.</text>
</comment>
<feature type="compositionally biased region" description="Basic and acidic residues" evidence="1">
    <location>
        <begin position="258"/>
        <end position="279"/>
    </location>
</feature>
<feature type="region of interest" description="Disordered" evidence="1">
    <location>
        <begin position="234"/>
        <end position="309"/>
    </location>
</feature>
<keyword evidence="3" id="KW-1185">Reference proteome</keyword>
<proteinExistence type="predicted"/>
<dbReference type="Pfam" id="PF04882">
    <property type="entry name" value="Peroxin-3"/>
    <property type="match status" value="1"/>
</dbReference>